<dbReference type="PROSITE" id="PS51257">
    <property type="entry name" value="PROKAR_LIPOPROTEIN"/>
    <property type="match status" value="1"/>
</dbReference>
<protein>
    <submittedName>
        <fullName evidence="2">Cag12</fullName>
    </submittedName>
</protein>
<feature type="signal peptide" evidence="1">
    <location>
        <begin position="1"/>
        <end position="25"/>
    </location>
</feature>
<dbReference type="AlphaFoldDB" id="A4GMZ3"/>
<feature type="chain" id="PRO_5002669349" evidence="1">
    <location>
        <begin position="26"/>
        <end position="281"/>
    </location>
</feature>
<evidence type="ECO:0000256" key="1">
    <source>
        <dbReference type="SAM" id="SignalP"/>
    </source>
</evidence>
<keyword evidence="1" id="KW-0732">Signal</keyword>
<proteinExistence type="predicted"/>
<gene>
    <name evidence="2" type="primary">cag12</name>
    <name evidence="2" type="ORF">HP0532</name>
</gene>
<evidence type="ECO:0000313" key="2">
    <source>
        <dbReference type="EMBL" id="ABO28659.1"/>
    </source>
</evidence>
<accession>A4GMZ3</accession>
<organism evidence="2">
    <name type="scientific">Helicobacter pylori</name>
    <name type="common">Campylobacter pylori</name>
    <dbReference type="NCBI Taxonomy" id="210"/>
    <lineage>
        <taxon>Bacteria</taxon>
        <taxon>Pseudomonadati</taxon>
        <taxon>Campylobacterota</taxon>
        <taxon>Epsilonproteobacteria</taxon>
        <taxon>Campylobacterales</taxon>
        <taxon>Helicobacteraceae</taxon>
        <taxon>Helicobacter</taxon>
    </lineage>
</organism>
<dbReference type="Pfam" id="PF13117">
    <property type="entry name" value="Cag12"/>
    <property type="match status" value="1"/>
</dbReference>
<dbReference type="EMBL" id="EF195723">
    <property type="protein sequence ID" value="ABO28659.1"/>
    <property type="molecule type" value="Genomic_DNA"/>
</dbReference>
<sequence>MKLRVSVLIGAAILCLILSACSNYAKKVVKQKNHVYTPVYNELIEKYSEIPLNDKLKDTPFMVQVKLPNYKDYLLDNKQVVLTFKLVHHSKKITLIGDANKILQYKNYFQANGARSDIDFYLQPTLNQKGVVMIASNYNDNPNNKEQPQTFDVLQGSQPMLGANTKNLHGYDVSGANNKQVINEVAREKAQLEKINQYYKTLLQDKEQEYTTRKNNQREILETLSNRAGYQMRQNVISSEIFKNGNLNMQTREEEVREKLQEERENEYLRNQIRSLLSGKC</sequence>
<name>A4GMZ3_HELPX</name>
<dbReference type="InterPro" id="IPR025264">
    <property type="entry name" value="Cag12"/>
</dbReference>
<reference evidence="2" key="1">
    <citation type="journal article" date="2007" name="J. Clin. Microbiol.">
        <title>Microevolution of Helicobacter pylori type IV secretion systems in an ulcer disease patient over a ten-year period.</title>
        <authorList>
            <person name="Alvi A."/>
            <person name="Devi S.M."/>
            <person name="Ahmed I."/>
            <person name="Hussain M.A."/>
            <person name="Rizwan M."/>
            <person name="Lamouliatte H."/>
            <person name="Megraud F."/>
            <person name="Ahmed N."/>
        </authorList>
    </citation>
    <scope>NUCLEOTIDE SEQUENCE</scope>
    <source>
        <strain evidence="2">2018</strain>
    </source>
</reference>